<dbReference type="EMBL" id="BQKI01000009">
    <property type="protein sequence ID" value="GJN03085.1"/>
    <property type="molecule type" value="Genomic_DNA"/>
</dbReference>
<comment type="catalytic activity">
    <reaction evidence="8">
        <text>dimethylallyl diphosphate + ADP = N(6)-(dimethylallyl)adenosine 5'-diphosphate + diphosphate</text>
        <dbReference type="Rhea" id="RHEA:36327"/>
        <dbReference type="ChEBI" id="CHEBI:33019"/>
        <dbReference type="ChEBI" id="CHEBI:57623"/>
        <dbReference type="ChEBI" id="CHEBI:73533"/>
        <dbReference type="ChEBI" id="CHEBI:456216"/>
        <dbReference type="EC" id="2.5.1.112"/>
    </reaction>
</comment>
<dbReference type="Gene3D" id="1.10.287.890">
    <property type="entry name" value="Crystal structure of tRNA isopentenylpyrophosphate transferase (bh2366) domain"/>
    <property type="match status" value="1"/>
</dbReference>
<dbReference type="EC" id="2.5.1.112" evidence="10"/>
<dbReference type="PANTHER" id="PTHR11088">
    <property type="entry name" value="TRNA DIMETHYLALLYLTRANSFERASE"/>
    <property type="match status" value="1"/>
</dbReference>
<reference evidence="12" key="1">
    <citation type="journal article" date="2018" name="DNA Res.">
        <title>Multiple hybrid de novo genome assembly of finger millet, an orphan allotetraploid crop.</title>
        <authorList>
            <person name="Hatakeyama M."/>
            <person name="Aluri S."/>
            <person name="Balachadran M.T."/>
            <person name="Sivarajan S.R."/>
            <person name="Patrignani A."/>
            <person name="Gruter S."/>
            <person name="Poveda L."/>
            <person name="Shimizu-Inatsugi R."/>
            <person name="Baeten J."/>
            <person name="Francoijs K.J."/>
            <person name="Nataraja K.N."/>
            <person name="Reddy Y.A.N."/>
            <person name="Phadnis S."/>
            <person name="Ravikumar R.L."/>
            <person name="Schlapbach R."/>
            <person name="Sreeman S.M."/>
            <person name="Shimizu K.K."/>
        </authorList>
    </citation>
    <scope>NUCLEOTIDE SEQUENCE</scope>
</reference>
<dbReference type="FunFam" id="1.10.287.890:FF:000002">
    <property type="entry name" value="Adenylate isopentenyltransferase 5, chloroplastic"/>
    <property type="match status" value="1"/>
</dbReference>
<keyword evidence="2" id="KW-0808">Transferase</keyword>
<evidence type="ECO:0000256" key="10">
    <source>
        <dbReference type="ARBA" id="ARBA00066838"/>
    </source>
</evidence>
<sequence>MEQARVEARKKPKVLFVLGATATGKSKLAVAIAKRFDGEVINADKIQVHDGAPVITNKVTEEEMAGVPHHLLDVLPADAEFTAEDFRREAGRAVARVLAAGRLPVVAGGSNSYVEELVDRDGAAFRRAHDVLFVSVDAAPELLRWYTALRVDDMVARGLVDEARAAFHDDAGAGGAAAEYTRGVRRAIGLPEMHAYLLAEREGCAGEEELAGMLARAVQEIKDNIFGLAQAQVAKIQRLSTLEGWDVRRVDATPVFARMAECSAAACDKQAWESLIWEPSEAMVRRFLETTTLAAPVVTVEDNASIAAGGGGSDGKPTNDAVAADSDGDGGVSSDDRNANIVTVSQVQ</sequence>
<dbReference type="PANTHER" id="PTHR11088:SF37">
    <property type="entry name" value="ADENYLATE ISOPENTENYLTRANSFERASE"/>
    <property type="match status" value="1"/>
</dbReference>
<comment type="catalytic activity">
    <reaction evidence="7">
        <text>dimethylallyl diphosphate + ATP = N(6)-(dimethylallyl)adenosine 5'-triphosphate + diphosphate</text>
        <dbReference type="Rhea" id="RHEA:36331"/>
        <dbReference type="ChEBI" id="CHEBI:30616"/>
        <dbReference type="ChEBI" id="CHEBI:33019"/>
        <dbReference type="ChEBI" id="CHEBI:57623"/>
        <dbReference type="ChEBI" id="CHEBI:73532"/>
        <dbReference type="EC" id="2.5.1.112"/>
    </reaction>
</comment>
<dbReference type="SUPFAM" id="SSF52540">
    <property type="entry name" value="P-loop containing nucleoside triphosphate hydrolases"/>
    <property type="match status" value="1"/>
</dbReference>
<dbReference type="GO" id="GO:0009691">
    <property type="term" value="P:cytokinin biosynthetic process"/>
    <property type="evidence" value="ECO:0007669"/>
    <property type="project" value="UniProtKB-KW"/>
</dbReference>
<dbReference type="Gene3D" id="3.40.50.300">
    <property type="entry name" value="P-loop containing nucleotide triphosphate hydrolases"/>
    <property type="match status" value="1"/>
</dbReference>
<dbReference type="InterPro" id="IPR027417">
    <property type="entry name" value="P-loop_NTPase"/>
</dbReference>
<dbReference type="InterPro" id="IPR039657">
    <property type="entry name" value="Dimethylallyltransferase"/>
</dbReference>
<comment type="function">
    <text evidence="9">Involved in cytokinin biosynthesis. Catalyzes the transfer of an isopentenyl group from dimethylallyl diphosphate (DMAPP) to ATP and ADP.</text>
</comment>
<keyword evidence="3" id="KW-0203">Cytokinin biosynthesis</keyword>
<dbReference type="GO" id="GO:0005739">
    <property type="term" value="C:mitochondrion"/>
    <property type="evidence" value="ECO:0007669"/>
    <property type="project" value="TreeGrafter"/>
</dbReference>
<name>A0AAV5CZ64_ELECO</name>
<evidence type="ECO:0000256" key="8">
    <source>
        <dbReference type="ARBA" id="ARBA00052386"/>
    </source>
</evidence>
<dbReference type="GO" id="GO:0006400">
    <property type="term" value="P:tRNA modification"/>
    <property type="evidence" value="ECO:0007669"/>
    <property type="project" value="TreeGrafter"/>
</dbReference>
<evidence type="ECO:0000256" key="11">
    <source>
        <dbReference type="SAM" id="MobiDB-lite"/>
    </source>
</evidence>
<feature type="region of interest" description="Disordered" evidence="11">
    <location>
        <begin position="308"/>
        <end position="348"/>
    </location>
</feature>
<evidence type="ECO:0000256" key="6">
    <source>
        <dbReference type="ARBA" id="ARBA00022946"/>
    </source>
</evidence>
<evidence type="ECO:0000256" key="5">
    <source>
        <dbReference type="ARBA" id="ARBA00022840"/>
    </source>
</evidence>
<organism evidence="12 13">
    <name type="scientific">Eleusine coracana subsp. coracana</name>
    <dbReference type="NCBI Taxonomy" id="191504"/>
    <lineage>
        <taxon>Eukaryota</taxon>
        <taxon>Viridiplantae</taxon>
        <taxon>Streptophyta</taxon>
        <taxon>Embryophyta</taxon>
        <taxon>Tracheophyta</taxon>
        <taxon>Spermatophyta</taxon>
        <taxon>Magnoliopsida</taxon>
        <taxon>Liliopsida</taxon>
        <taxon>Poales</taxon>
        <taxon>Poaceae</taxon>
        <taxon>PACMAD clade</taxon>
        <taxon>Chloridoideae</taxon>
        <taxon>Cynodonteae</taxon>
        <taxon>Eleusininae</taxon>
        <taxon>Eleusine</taxon>
    </lineage>
</organism>
<dbReference type="GO" id="GO:0052381">
    <property type="term" value="F:tRNA dimethylallyltransferase activity"/>
    <property type="evidence" value="ECO:0007669"/>
    <property type="project" value="TreeGrafter"/>
</dbReference>
<keyword evidence="4" id="KW-0547">Nucleotide-binding</keyword>
<evidence type="ECO:0000256" key="1">
    <source>
        <dbReference type="ARBA" id="ARBA00005842"/>
    </source>
</evidence>
<dbReference type="GO" id="GO:0005524">
    <property type="term" value="F:ATP binding"/>
    <property type="evidence" value="ECO:0007669"/>
    <property type="project" value="UniProtKB-KW"/>
</dbReference>
<dbReference type="GO" id="GO:0052622">
    <property type="term" value="F:ATP/ADP dimethylallyltransferase activity"/>
    <property type="evidence" value="ECO:0007669"/>
    <property type="project" value="UniProtKB-EC"/>
</dbReference>
<keyword evidence="13" id="KW-1185">Reference proteome</keyword>
<protein>
    <recommendedName>
        <fullName evidence="10">adenylate dimethylallyltransferase (ADP/ATP-dependent)</fullName>
        <ecNumber evidence="10">2.5.1.112</ecNumber>
    </recommendedName>
</protein>
<keyword evidence="6" id="KW-0809">Transit peptide</keyword>
<evidence type="ECO:0000256" key="2">
    <source>
        <dbReference type="ARBA" id="ARBA00022679"/>
    </source>
</evidence>
<evidence type="ECO:0000256" key="9">
    <source>
        <dbReference type="ARBA" id="ARBA00055191"/>
    </source>
</evidence>
<dbReference type="Pfam" id="PF01715">
    <property type="entry name" value="IPPT"/>
    <property type="match status" value="2"/>
</dbReference>
<keyword evidence="5" id="KW-0067">ATP-binding</keyword>
<dbReference type="Proteomes" id="UP001054889">
    <property type="component" value="Unassembled WGS sequence"/>
</dbReference>
<evidence type="ECO:0000256" key="4">
    <source>
        <dbReference type="ARBA" id="ARBA00022741"/>
    </source>
</evidence>
<evidence type="ECO:0000256" key="7">
    <source>
        <dbReference type="ARBA" id="ARBA00051744"/>
    </source>
</evidence>
<comment type="caution">
    <text evidence="12">The sequence shown here is derived from an EMBL/GenBank/DDBJ whole genome shotgun (WGS) entry which is preliminary data.</text>
</comment>
<gene>
    <name evidence="12" type="primary">ga20492</name>
    <name evidence="12" type="ORF">PR202_ga20492</name>
</gene>
<evidence type="ECO:0000313" key="13">
    <source>
        <dbReference type="Proteomes" id="UP001054889"/>
    </source>
</evidence>
<accession>A0AAV5CZ64</accession>
<evidence type="ECO:0000313" key="12">
    <source>
        <dbReference type="EMBL" id="GJN03085.1"/>
    </source>
</evidence>
<reference evidence="12" key="2">
    <citation type="submission" date="2021-12" db="EMBL/GenBank/DDBJ databases">
        <title>Resequencing data analysis of finger millet.</title>
        <authorList>
            <person name="Hatakeyama M."/>
            <person name="Aluri S."/>
            <person name="Balachadran M.T."/>
            <person name="Sivarajan S.R."/>
            <person name="Poveda L."/>
            <person name="Shimizu-Inatsugi R."/>
            <person name="Schlapbach R."/>
            <person name="Sreeman S.M."/>
            <person name="Shimizu K.K."/>
        </authorList>
    </citation>
    <scope>NUCLEOTIDE SEQUENCE</scope>
</reference>
<dbReference type="AlphaFoldDB" id="A0AAV5CZ64"/>
<comment type="similarity">
    <text evidence="1">Belongs to the IPP transferase family.</text>
</comment>
<proteinExistence type="inferred from homology"/>
<evidence type="ECO:0000256" key="3">
    <source>
        <dbReference type="ARBA" id="ARBA00022712"/>
    </source>
</evidence>
<dbReference type="GO" id="GO:0009824">
    <property type="term" value="F:AMP dimethylallyltransferase activity"/>
    <property type="evidence" value="ECO:0007669"/>
    <property type="project" value="UniProtKB-ARBA"/>
</dbReference>